<dbReference type="Pfam" id="PF17863">
    <property type="entry name" value="AAA_lid_2"/>
    <property type="match status" value="1"/>
</dbReference>
<dbReference type="PANTHER" id="PTHR42759:SF5">
    <property type="entry name" value="METHANOL DEHYDROGENASE REGULATOR"/>
    <property type="match status" value="1"/>
</dbReference>
<evidence type="ECO:0000313" key="2">
    <source>
        <dbReference type="EMBL" id="MBK8572668.1"/>
    </source>
</evidence>
<dbReference type="CDD" id="cd00009">
    <property type="entry name" value="AAA"/>
    <property type="match status" value="1"/>
</dbReference>
<comment type="caution">
    <text evidence="2">The sequence shown here is derived from an EMBL/GenBank/DDBJ whole genome shotgun (WGS) entry which is preliminary data.</text>
</comment>
<dbReference type="SUPFAM" id="SSF52540">
    <property type="entry name" value="P-loop containing nucleoside triphosphate hydrolases"/>
    <property type="match status" value="1"/>
</dbReference>
<dbReference type="PANTHER" id="PTHR42759">
    <property type="entry name" value="MOXR FAMILY PROTEIN"/>
    <property type="match status" value="1"/>
</dbReference>
<dbReference type="GO" id="GO:0005524">
    <property type="term" value="F:ATP binding"/>
    <property type="evidence" value="ECO:0007669"/>
    <property type="project" value="InterPro"/>
</dbReference>
<dbReference type="AlphaFoldDB" id="A0A936F226"/>
<reference evidence="2 3" key="1">
    <citation type="submission" date="2020-10" db="EMBL/GenBank/DDBJ databases">
        <title>Connecting structure to function with the recovery of over 1000 high-quality activated sludge metagenome-assembled genomes encoding full-length rRNA genes using long-read sequencing.</title>
        <authorList>
            <person name="Singleton C.M."/>
            <person name="Petriglieri F."/>
            <person name="Kristensen J.M."/>
            <person name="Kirkegaard R.H."/>
            <person name="Michaelsen T.Y."/>
            <person name="Andersen M.H."/>
            <person name="Karst S.M."/>
            <person name="Dueholm M.S."/>
            <person name="Nielsen P.H."/>
            <person name="Albertsen M."/>
        </authorList>
    </citation>
    <scope>NUCLEOTIDE SEQUENCE [LARGE SCALE GENOMIC DNA]</scope>
    <source>
        <strain evidence="2">OdNE_18-Q3-R46-58_MAXAC.008</strain>
    </source>
</reference>
<feature type="domain" description="AAA+ ATPase" evidence="1">
    <location>
        <begin position="49"/>
        <end position="190"/>
    </location>
</feature>
<gene>
    <name evidence="2" type="ORF">IPN91_08475</name>
</gene>
<dbReference type="InterPro" id="IPR027417">
    <property type="entry name" value="P-loop_NTPase"/>
</dbReference>
<dbReference type="SMART" id="SM00382">
    <property type="entry name" value="AAA"/>
    <property type="match status" value="1"/>
</dbReference>
<accession>A0A936F226</accession>
<dbReference type="InterPro" id="IPR003593">
    <property type="entry name" value="AAA+_ATPase"/>
</dbReference>
<dbReference type="Gene3D" id="1.10.8.80">
    <property type="entry name" value="Magnesium chelatase subunit I, C-Terminal domain"/>
    <property type="match status" value="1"/>
</dbReference>
<dbReference type="InterPro" id="IPR011703">
    <property type="entry name" value="ATPase_AAA-3"/>
</dbReference>
<dbReference type="EMBL" id="JADKCH010000007">
    <property type="protein sequence ID" value="MBK8572668.1"/>
    <property type="molecule type" value="Genomic_DNA"/>
</dbReference>
<dbReference type="InterPro" id="IPR041628">
    <property type="entry name" value="ChlI/MoxR_AAA_lid"/>
</dbReference>
<dbReference type="PIRSF" id="PIRSF002849">
    <property type="entry name" value="AAA_ATPase_chaperone_MoxR_prd"/>
    <property type="match status" value="1"/>
</dbReference>
<protein>
    <submittedName>
        <fullName evidence="2">AAA family ATPase</fullName>
    </submittedName>
</protein>
<proteinExistence type="predicted"/>
<dbReference type="Proteomes" id="UP000709959">
    <property type="component" value="Unassembled WGS sequence"/>
</dbReference>
<name>A0A936F226_9BACT</name>
<dbReference type="GO" id="GO:0016887">
    <property type="term" value="F:ATP hydrolysis activity"/>
    <property type="evidence" value="ECO:0007669"/>
    <property type="project" value="InterPro"/>
</dbReference>
<dbReference type="Pfam" id="PF07726">
    <property type="entry name" value="AAA_3"/>
    <property type="match status" value="1"/>
</dbReference>
<organism evidence="2 3">
    <name type="scientific">Candidatus Geothrix odensensis</name>
    <dbReference type="NCBI Taxonomy" id="2954440"/>
    <lineage>
        <taxon>Bacteria</taxon>
        <taxon>Pseudomonadati</taxon>
        <taxon>Acidobacteriota</taxon>
        <taxon>Holophagae</taxon>
        <taxon>Holophagales</taxon>
        <taxon>Holophagaceae</taxon>
        <taxon>Geothrix</taxon>
    </lineage>
</organism>
<evidence type="ECO:0000313" key="3">
    <source>
        <dbReference type="Proteomes" id="UP000709959"/>
    </source>
</evidence>
<dbReference type="Gene3D" id="3.40.50.300">
    <property type="entry name" value="P-loop containing nucleotide triphosphate hydrolases"/>
    <property type="match status" value="1"/>
</dbReference>
<sequence length="322" mass="35424">MTQAPPILIPPVRSPEGIRPAARAGLAALQAVVVGKEAQVRRAFATMLAGGHVLLEDLPGVGKTTLAKGLSRILGGTFQRVQGTNDLLPSDLLGVHLWDAQEQAFRFQPGPVFCHVLLLDELNRIGPKTQSAMLEAMVEGQVTLDRSTHKLPEPFFVIATQNPLDHAGTFPLPESQLDRFSCTIHLGYPDRAAERRILTGEAGAERLDTLAPVLDLDGWRQARAAVRAVKVAEAVLDYVERMVERIRAGGGFCSTRAAKHWLAIAQAEAWLEGRDFITPDDLQRTLTDTMAHRGSLDDRRLNRSERREHLARLLKELPVGWS</sequence>
<dbReference type="InterPro" id="IPR050764">
    <property type="entry name" value="CbbQ/NirQ/NorQ/GpvN"/>
</dbReference>
<evidence type="ECO:0000259" key="1">
    <source>
        <dbReference type="SMART" id="SM00382"/>
    </source>
</evidence>